<name>A0A930YN17_9ACTN</name>
<gene>
    <name evidence="1" type="ORF">ISU10_13185</name>
</gene>
<dbReference type="RefSeq" id="WP_194696862.1">
    <property type="nucleotide sequence ID" value="NZ_JADKPO010000016.1"/>
</dbReference>
<protein>
    <submittedName>
        <fullName evidence="1">Uncharacterized protein</fullName>
    </submittedName>
</protein>
<comment type="caution">
    <text evidence="1">The sequence shown here is derived from an EMBL/GenBank/DDBJ whole genome shotgun (WGS) entry which is preliminary data.</text>
</comment>
<evidence type="ECO:0000313" key="2">
    <source>
        <dbReference type="Proteomes" id="UP000660668"/>
    </source>
</evidence>
<keyword evidence="2" id="KW-1185">Reference proteome</keyword>
<accession>A0A930YN17</accession>
<dbReference type="EMBL" id="JADKPO010000016">
    <property type="protein sequence ID" value="MBF4768719.1"/>
    <property type="molecule type" value="Genomic_DNA"/>
</dbReference>
<dbReference type="AlphaFoldDB" id="A0A930YN17"/>
<evidence type="ECO:0000313" key="1">
    <source>
        <dbReference type="EMBL" id="MBF4768719.1"/>
    </source>
</evidence>
<sequence>MKNPGQKLKSGLIALAVGIVLVAALDWAAAAATGRSMILGQWNQADHSTTLKNTKSGPALDLRASGPALKVSNGKKIAKLNADQLDGLDSTDLQSNRNVTYQWSATNHTGGFTQAIPDQPAGSYVISFSLQMNGAQGTEADPNVINCRIDQTTTVGIDTLKARLADTQLPSIDTIPTLNGSNPVVLATGDKLTLACTMTRNGLSWTTPVTQPITVNLLRVDGSTVTMGGAIPN</sequence>
<proteinExistence type="predicted"/>
<organism evidence="1 2">
    <name type="scientific">Nocardioides agariphilus</name>
    <dbReference type="NCBI Taxonomy" id="433664"/>
    <lineage>
        <taxon>Bacteria</taxon>
        <taxon>Bacillati</taxon>
        <taxon>Actinomycetota</taxon>
        <taxon>Actinomycetes</taxon>
        <taxon>Propionibacteriales</taxon>
        <taxon>Nocardioidaceae</taxon>
        <taxon>Nocardioides</taxon>
    </lineage>
</organism>
<reference evidence="1" key="1">
    <citation type="submission" date="2020-11" db="EMBL/GenBank/DDBJ databases">
        <title>Nocardioides cynanchi sp. nov., isolated from soil of rhizosphere of Cynanchum wilfordii.</title>
        <authorList>
            <person name="Lee J.-S."/>
            <person name="Suh M.K."/>
            <person name="Kim J.-S."/>
        </authorList>
    </citation>
    <scope>NUCLEOTIDE SEQUENCE</scope>
    <source>
        <strain evidence="1">KCTC 19276</strain>
    </source>
</reference>
<dbReference type="Proteomes" id="UP000660668">
    <property type="component" value="Unassembled WGS sequence"/>
</dbReference>